<feature type="signal peptide" evidence="1">
    <location>
        <begin position="1"/>
        <end position="20"/>
    </location>
</feature>
<dbReference type="Proteomes" id="UP001139447">
    <property type="component" value="Unassembled WGS sequence"/>
</dbReference>
<protein>
    <recommendedName>
        <fullName evidence="4">Lipoprotein</fullName>
    </recommendedName>
</protein>
<dbReference type="RefSeq" id="WP_243306472.1">
    <property type="nucleotide sequence ID" value="NZ_JALGBI010000001.1"/>
</dbReference>
<feature type="chain" id="PRO_5040897324" description="Lipoprotein" evidence="1">
    <location>
        <begin position="21"/>
        <end position="635"/>
    </location>
</feature>
<dbReference type="EMBL" id="JALGBI010000001">
    <property type="protein sequence ID" value="MCJ0763896.1"/>
    <property type="molecule type" value="Genomic_DNA"/>
</dbReference>
<comment type="caution">
    <text evidence="2">The sequence shown here is derived from an EMBL/GenBank/DDBJ whole genome shotgun (WGS) entry which is preliminary data.</text>
</comment>
<organism evidence="2 3">
    <name type="scientific">Variovorax terrae</name>
    <dbReference type="NCBI Taxonomy" id="2923278"/>
    <lineage>
        <taxon>Bacteria</taxon>
        <taxon>Pseudomonadati</taxon>
        <taxon>Pseudomonadota</taxon>
        <taxon>Betaproteobacteria</taxon>
        <taxon>Burkholderiales</taxon>
        <taxon>Comamonadaceae</taxon>
        <taxon>Variovorax</taxon>
    </lineage>
</organism>
<dbReference type="PROSITE" id="PS51257">
    <property type="entry name" value="PROKAR_LIPOPROTEIN"/>
    <property type="match status" value="1"/>
</dbReference>
<reference evidence="2" key="1">
    <citation type="submission" date="2022-03" db="EMBL/GenBank/DDBJ databases">
        <authorList>
            <person name="Woo C.Y."/>
        </authorList>
    </citation>
    <scope>NUCLEOTIDE SEQUENCE</scope>
    <source>
        <strain evidence="2">CYS-02</strain>
    </source>
</reference>
<evidence type="ECO:0000313" key="3">
    <source>
        <dbReference type="Proteomes" id="UP001139447"/>
    </source>
</evidence>
<name>A0A9X2AR64_9BURK</name>
<keyword evidence="3" id="KW-1185">Reference proteome</keyword>
<proteinExistence type="predicted"/>
<gene>
    <name evidence="2" type="ORF">MMF98_11830</name>
</gene>
<dbReference type="AlphaFoldDB" id="A0A9X2AR64"/>
<evidence type="ECO:0000313" key="2">
    <source>
        <dbReference type="EMBL" id="MCJ0763896.1"/>
    </source>
</evidence>
<sequence length="635" mass="64578">MKKLSRLALALVATSSVILAGCGGSDSGGLGSTGPGTGGGGGGTTPGVSTVAVSGIVADGLLQNAKVCLDVNNNRICDANEPSAMTDAAGAYTINSAVGTNFPVLAMVTAGATVDSDYGLLNDSYMLMAPAGKPEFVSPYTTLVQSEVDSGRSQNLREAESTVLAGMVGTAGQVGGLSLYSNYTDVSAGAPSAVQLKMYGAAQLLAKSFAATQTLVGSNSGMELSAALGQAAGSSMKHLLTQVSGTLTLANRDTIFAAVKDSVVPTTATLASIAKAKAKTAAEPIEGAWIRTTGNQKEVFLFAGDGTFVHQTVATAITSTTAFDNGFGSRYGRYTFEGGVLKTSLIEASGQSGPTNGSVSGVTISGNTLSGGGLSLTRLTSATNPLVGGWITPNGSDKPQFLLFLDDATYVHSTFYGEDDFQTGSSSFFETARSAGMQRGAYSQTTTVSNITQISFSTIATAQIATTGSPVVIDFNGNLSIPGDPGVAVLQSDGAVSMEGARFVKLGTVMGAKAISGLSETTRSRLWSGRYFSRSLGGNPALNQYIYVRGPNDVITFNQAVAGSDVNQPCAPVVGPFTSVDPADGVLKQFVIGTGTAASAGYAQRRLNVGTPASFLVYTPITRPTNATARCALPL</sequence>
<keyword evidence="1" id="KW-0732">Signal</keyword>
<evidence type="ECO:0000256" key="1">
    <source>
        <dbReference type="SAM" id="SignalP"/>
    </source>
</evidence>
<accession>A0A9X2AR64</accession>
<evidence type="ECO:0008006" key="4">
    <source>
        <dbReference type="Google" id="ProtNLM"/>
    </source>
</evidence>